<dbReference type="Gene3D" id="3.40.50.150">
    <property type="entry name" value="Vaccinia Virus protein VP39"/>
    <property type="match status" value="1"/>
</dbReference>
<proteinExistence type="predicted"/>
<dbReference type="PANTHER" id="PTHR14614">
    <property type="entry name" value="HEPATOCELLULAR CARCINOMA-ASSOCIATED ANTIGEN"/>
    <property type="match status" value="1"/>
</dbReference>
<dbReference type="CDD" id="cd02440">
    <property type="entry name" value="AdoMet_MTases"/>
    <property type="match status" value="1"/>
</dbReference>
<dbReference type="AlphaFoldDB" id="A0A2P6TEG2"/>
<keyword evidence="1" id="KW-1133">Transmembrane helix</keyword>
<dbReference type="InterPro" id="IPR029063">
    <property type="entry name" value="SAM-dependent_MTases_sf"/>
</dbReference>
<keyword evidence="1" id="KW-0812">Transmembrane</keyword>
<dbReference type="SUPFAM" id="SSF53335">
    <property type="entry name" value="S-adenosyl-L-methionine-dependent methyltransferases"/>
    <property type="match status" value="1"/>
</dbReference>
<evidence type="ECO:0000313" key="3">
    <source>
        <dbReference type="Proteomes" id="UP000239899"/>
    </source>
</evidence>
<dbReference type="Pfam" id="PF10294">
    <property type="entry name" value="Methyltransf_16"/>
    <property type="match status" value="1"/>
</dbReference>
<organism evidence="2 3">
    <name type="scientific">Chlorella sorokiniana</name>
    <name type="common">Freshwater green alga</name>
    <dbReference type="NCBI Taxonomy" id="3076"/>
    <lineage>
        <taxon>Eukaryota</taxon>
        <taxon>Viridiplantae</taxon>
        <taxon>Chlorophyta</taxon>
        <taxon>core chlorophytes</taxon>
        <taxon>Trebouxiophyceae</taxon>
        <taxon>Chlorellales</taxon>
        <taxon>Chlorellaceae</taxon>
        <taxon>Chlorella clade</taxon>
        <taxon>Chlorella</taxon>
    </lineage>
</organism>
<reference evidence="2 3" key="1">
    <citation type="journal article" date="2018" name="Plant J.">
        <title>Genome sequences of Chlorella sorokiniana UTEX 1602 and Micractinium conductrix SAG 241.80: implications to maltose excretion by a green alga.</title>
        <authorList>
            <person name="Arriola M.B."/>
            <person name="Velmurugan N."/>
            <person name="Zhang Y."/>
            <person name="Plunkett M.H."/>
            <person name="Hondzo H."/>
            <person name="Barney B.M."/>
        </authorList>
    </citation>
    <scope>NUCLEOTIDE SEQUENCE [LARGE SCALE GENOMIC DNA]</scope>
    <source>
        <strain evidence="3">UTEX 1602</strain>
    </source>
</reference>
<keyword evidence="1" id="KW-0472">Membrane</keyword>
<evidence type="ECO:0000256" key="1">
    <source>
        <dbReference type="SAM" id="Phobius"/>
    </source>
</evidence>
<dbReference type="PANTHER" id="PTHR14614:SF132">
    <property type="entry name" value="PROTEIN-LYSINE METHYLTRANSFERASE C42C1.13"/>
    <property type="match status" value="1"/>
</dbReference>
<dbReference type="EMBL" id="LHPG02000020">
    <property type="protein sequence ID" value="PRW21012.1"/>
    <property type="molecule type" value="Genomic_DNA"/>
</dbReference>
<name>A0A2P6TEG2_CHLSO</name>
<accession>A0A2P6TEG2</accession>
<evidence type="ECO:0000313" key="2">
    <source>
        <dbReference type="EMBL" id="PRW21012.1"/>
    </source>
</evidence>
<sequence length="324" mass="34356">MKLIPNLATACNALQTAWSNKERLVGQQGELIAVNGELTGVLNAVGSLAAQSWEVPAPAAVPDEESDGAHMAAMEVPAAQPLVDYLLALPAWMHDCCIGESHARSALWPGGWGLSRCCPYSMWTWALLALLLGIIVPAALIAAPEDLSRVGLVVWQAGFVLADLLLRRPPFGSWHGATVLDLGCGTGLVGVLLALAGAEVTLSDQPHVVPLADANAQANLTPGLHRWRVLPYVWGQGDAAAALLPPALVPPPEAAYEALAATLRALAAPHTLVLLAYKRRGLQEDRLQELLESRGFAVQEVPQGQLAEEYRGGTYCVLCCSRIE</sequence>
<keyword evidence="3" id="KW-1185">Reference proteome</keyword>
<gene>
    <name evidence="2" type="ORF">C2E21_8522</name>
</gene>
<protein>
    <submittedName>
        <fullName evidence="2">Uncharacterized protein</fullName>
    </submittedName>
</protein>
<feature type="transmembrane region" description="Helical" evidence="1">
    <location>
        <begin position="122"/>
        <end position="143"/>
    </location>
</feature>
<dbReference type="STRING" id="3076.A0A2P6TEG2"/>
<dbReference type="InterPro" id="IPR019410">
    <property type="entry name" value="Methyltransf_16"/>
</dbReference>
<dbReference type="OrthoDB" id="513683at2759"/>
<dbReference type="Proteomes" id="UP000239899">
    <property type="component" value="Unassembled WGS sequence"/>
</dbReference>
<comment type="caution">
    <text evidence="2">The sequence shown here is derived from an EMBL/GenBank/DDBJ whole genome shotgun (WGS) entry which is preliminary data.</text>
</comment>